<sequence>MCSGRSTQSNKRNTVIINYLFSYTTLGHLADSVKPGGKLLNTIAEIGIYVLNRMVRNGEEIGHYFLIAQNLRNNRFEIMDSMRSMQDKSLETCCITIVSAIKRLWGMHYADSGKAIACMQPLLWVHMLMHIQHWDGRSVCNLDEKDICIIGKILTHTWLNFEENDTEWENILDL</sequence>
<keyword evidence="2" id="KW-1185">Reference proteome</keyword>
<dbReference type="PANTHER" id="PTHR36479">
    <property type="entry name" value="ULP_PROTEASE DOMAIN-CONTAINING PROTEIN"/>
    <property type="match status" value="1"/>
</dbReference>
<dbReference type="OrthoDB" id="689169at2759"/>
<dbReference type="AlphaFoldDB" id="A0A3L6Q7M5"/>
<dbReference type="EMBL" id="PQIB02000013">
    <property type="protein sequence ID" value="RLM73583.1"/>
    <property type="molecule type" value="Genomic_DNA"/>
</dbReference>
<name>A0A3L6Q7M5_PANMI</name>
<dbReference type="PANTHER" id="PTHR36479:SF10">
    <property type="entry name" value="UBIQUITIN-LIKE PROTEASE FAMILY PROFILE DOMAIN-CONTAINING PROTEIN"/>
    <property type="match status" value="1"/>
</dbReference>
<dbReference type="STRING" id="4540.A0A3L6Q7M5"/>
<proteinExistence type="predicted"/>
<accession>A0A3L6Q7M5</accession>
<reference evidence="2" key="1">
    <citation type="journal article" date="2019" name="Nat. Commun.">
        <title>The genome of broomcorn millet.</title>
        <authorList>
            <person name="Zou C."/>
            <person name="Miki D."/>
            <person name="Li D."/>
            <person name="Tang Q."/>
            <person name="Xiao L."/>
            <person name="Rajput S."/>
            <person name="Deng P."/>
            <person name="Jia W."/>
            <person name="Huang R."/>
            <person name="Zhang M."/>
            <person name="Sun Y."/>
            <person name="Hu J."/>
            <person name="Fu X."/>
            <person name="Schnable P.S."/>
            <person name="Li F."/>
            <person name="Zhang H."/>
            <person name="Feng B."/>
            <person name="Zhu X."/>
            <person name="Liu R."/>
            <person name="Schnable J.C."/>
            <person name="Zhu J.-K."/>
            <person name="Zhang H."/>
        </authorList>
    </citation>
    <scope>NUCLEOTIDE SEQUENCE [LARGE SCALE GENOMIC DNA]</scope>
</reference>
<evidence type="ECO:0000313" key="2">
    <source>
        <dbReference type="Proteomes" id="UP000275267"/>
    </source>
</evidence>
<dbReference type="Proteomes" id="UP000275267">
    <property type="component" value="Unassembled WGS sequence"/>
</dbReference>
<organism evidence="1 2">
    <name type="scientific">Panicum miliaceum</name>
    <name type="common">Proso millet</name>
    <name type="synonym">Broomcorn millet</name>
    <dbReference type="NCBI Taxonomy" id="4540"/>
    <lineage>
        <taxon>Eukaryota</taxon>
        <taxon>Viridiplantae</taxon>
        <taxon>Streptophyta</taxon>
        <taxon>Embryophyta</taxon>
        <taxon>Tracheophyta</taxon>
        <taxon>Spermatophyta</taxon>
        <taxon>Magnoliopsida</taxon>
        <taxon>Liliopsida</taxon>
        <taxon>Poales</taxon>
        <taxon>Poaceae</taxon>
        <taxon>PACMAD clade</taxon>
        <taxon>Panicoideae</taxon>
        <taxon>Panicodae</taxon>
        <taxon>Paniceae</taxon>
        <taxon>Panicinae</taxon>
        <taxon>Panicum</taxon>
        <taxon>Panicum sect. Panicum</taxon>
    </lineage>
</organism>
<protein>
    <submittedName>
        <fullName evidence="1">Uncharacterized protein</fullName>
    </submittedName>
</protein>
<gene>
    <name evidence="1" type="ORF">C2845_PM15G06420</name>
</gene>
<evidence type="ECO:0000313" key="1">
    <source>
        <dbReference type="EMBL" id="RLM73583.1"/>
    </source>
</evidence>
<comment type="caution">
    <text evidence="1">The sequence shown here is derived from an EMBL/GenBank/DDBJ whole genome shotgun (WGS) entry which is preliminary data.</text>
</comment>